<dbReference type="Proteomes" id="UP000541444">
    <property type="component" value="Unassembled WGS sequence"/>
</dbReference>
<protein>
    <recommendedName>
        <fullName evidence="3">Transposase</fullName>
    </recommendedName>
</protein>
<name>A0A7J7MAV2_9MAGN</name>
<gene>
    <name evidence="1" type="ORF">GIB67_010536</name>
</gene>
<dbReference type="EMBL" id="JACGCM010001659">
    <property type="protein sequence ID" value="KAF6151962.1"/>
    <property type="molecule type" value="Genomic_DNA"/>
</dbReference>
<feature type="non-terminal residue" evidence="1">
    <location>
        <position position="1"/>
    </location>
</feature>
<accession>A0A7J7MAV2</accession>
<keyword evidence="2" id="KW-1185">Reference proteome</keyword>
<sequence length="334" mass="38870">VCKRKRGKVVNNKVIDFKAITGQKPRIEIHPKYARPVGRWSSQFVREIELVAHQHEPLTGHDWSKVEDDDKFDIDMHLPHVKYVVDKILGERLRGFRCVLNSHYKKFENDGVARRHPYGGLAQEKWDACCDWFGREEFKNISDQNSSNRQKLPTNHCGGSKPFVKYLEESQPVGMIELYRRAHFSSKGWTSLAAEENSHDRMQQLKDELEAEGVMPKTEDEILNTRRKCKGGETEWNFKGEGPRKLKSVMKSSRLKLCLKEKKERRWMLVKRGSRLGCCNSMPNLHEVRVHRFLSGSLNGIVQRSFMVSLKEKSREIDIIKATLSRQAPKEEKQ</sequence>
<proteinExistence type="predicted"/>
<comment type="caution">
    <text evidence="1">The sequence shown here is derived from an EMBL/GenBank/DDBJ whole genome shotgun (WGS) entry which is preliminary data.</text>
</comment>
<evidence type="ECO:0000313" key="2">
    <source>
        <dbReference type="Proteomes" id="UP000541444"/>
    </source>
</evidence>
<organism evidence="1 2">
    <name type="scientific">Kingdonia uniflora</name>
    <dbReference type="NCBI Taxonomy" id="39325"/>
    <lineage>
        <taxon>Eukaryota</taxon>
        <taxon>Viridiplantae</taxon>
        <taxon>Streptophyta</taxon>
        <taxon>Embryophyta</taxon>
        <taxon>Tracheophyta</taxon>
        <taxon>Spermatophyta</taxon>
        <taxon>Magnoliopsida</taxon>
        <taxon>Ranunculales</taxon>
        <taxon>Circaeasteraceae</taxon>
        <taxon>Kingdonia</taxon>
    </lineage>
</organism>
<evidence type="ECO:0008006" key="3">
    <source>
        <dbReference type="Google" id="ProtNLM"/>
    </source>
</evidence>
<reference evidence="1 2" key="1">
    <citation type="journal article" date="2020" name="IScience">
        <title>Genome Sequencing of the Endangered Kingdonia uniflora (Circaeasteraceae, Ranunculales) Reveals Potential Mechanisms of Evolutionary Specialization.</title>
        <authorList>
            <person name="Sun Y."/>
            <person name="Deng T."/>
            <person name="Zhang A."/>
            <person name="Moore M.J."/>
            <person name="Landis J.B."/>
            <person name="Lin N."/>
            <person name="Zhang H."/>
            <person name="Zhang X."/>
            <person name="Huang J."/>
            <person name="Zhang X."/>
            <person name="Sun H."/>
            <person name="Wang H."/>
        </authorList>
    </citation>
    <scope>NUCLEOTIDE SEQUENCE [LARGE SCALE GENOMIC DNA]</scope>
    <source>
        <strain evidence="1">TB1705</strain>
        <tissue evidence="1">Leaf</tissue>
    </source>
</reference>
<dbReference type="OrthoDB" id="1665692at2759"/>
<dbReference type="AlphaFoldDB" id="A0A7J7MAV2"/>
<evidence type="ECO:0000313" key="1">
    <source>
        <dbReference type="EMBL" id="KAF6151962.1"/>
    </source>
</evidence>